<comment type="subcellular location">
    <subcellularLocation>
        <location evidence="1">Secreted</location>
    </subcellularLocation>
</comment>
<evidence type="ECO:0000256" key="4">
    <source>
        <dbReference type="SAM" id="MobiDB-lite"/>
    </source>
</evidence>
<proteinExistence type="predicted"/>
<dbReference type="NCBIfam" id="NF033679">
    <property type="entry name" value="DNRLRE_dom"/>
    <property type="match status" value="1"/>
</dbReference>
<dbReference type="Pfam" id="PF05593">
    <property type="entry name" value="RHS_repeat"/>
    <property type="match status" value="1"/>
</dbReference>
<keyword evidence="2" id="KW-0964">Secreted</keyword>
<feature type="domain" description="Carbohydrate-binding module family 96" evidence="5">
    <location>
        <begin position="318"/>
        <end position="468"/>
    </location>
</feature>
<sequence>MSRSHVRAWSSSPGLLRPSPTGPPGRLRGIASALTLVLLAEAALVSQGAGEAVAVTLKTATQTAARTTPAYGPAEAPDEAAARLAARAQHRRIEVLSARTADSSTWALPSGDLQTTSYAGPIRVKKDGAWKDIDTSLADTGAALHPKATAAAITLSDGGDTRLASVTKGSRSFGVGWGRKLPTPKLKGDTASYTVGAGQTLKVTALKQGVSQNVILDRAPDKAPVYRIPLALKGLKVSQTAAGHLLLKDSDGKVVADAPAPMMWDSSKDRRSGESKHRARVDTEIETADDGTQTLVLTPDPAFLADTALTYPVTVDPTTTLAVTTDTWVQTPDYPDSQQGSAELKSGTYDTGTNVARSYLKFDVARFAGKHITDTNLALYSYYASSCSTSGAGTEVRRITGTWDSPTITWGAQPATTATGAVVNKAALGYDSTCPGGTMNFDVDAIVAAWASGSANYGLRIAGADEHDPLTWRRFRSTNYIAGDDSVEPHLTVTYNSYPSVPTAQAVSPSAVNAYNGKRYVTSLTPTLSAKVTDADGGTAKAQFEVTPDPAYADTTYTYTATSAAVASGGTAQLVIPSASAFPAGVHLRYRVRGYDNADYGTWSGYSAFVLNTALPVAPTVSCATYPANTWTAKAAGAVTCTLDTTSADGQGYLWGLDDPKTPKRVDDTTDGNGGDPLTVSITPGDGWHSLYAKTIDSGANVSTATTKYSFGVGADGSALLSPADGDRPARRVALAATGKTSYTGVTYQYRRGETDAWQNVPVGDVTKNSDGTPVAAWPVAAPSGNPPALTWNLTTTLTEDGPVDVRASFTDGTTTGYSPVNTVIVDRDAGTAPAEQVGPGQVNHLTGDYLLSATDASAFGLSVGRFASSRRPTAGADAEGQAPIFGPQWTSGTAAEASESIWTFVRKTSATSVEVIDAHGGLTGFTATTAGGWQPQPGAENLTLTGAFTGSFTLKETDGTTTTFAKVDTAATTWQAATTYRASSNTTTTVVSEKVVSGSTTLARPKLVIAPTSAVSAATCASTPTTKGCRVLQFVYATATTATASTFGDYTGQVSSIRLYSTEPGASTASYKTVQSYTYDTSGRLREAWNPGISPALKTQYTYDSAGRITQLTAPGELPWTFVYGKAGNAATAGDGMLLSASRPTLTPGSRTQTNGTAVTTIVYDVPLSGIKAPYAMASSDVAAWGQADIPTDATAVFPPDAVPSANDGAALTAGSYARAGISYVDASGRQVNTAVPGGHIGVAEFDNLGNLVRELTASNRELALATSGTQLADLTRLGIDALPSADRAQKLSTATVYSADGQRKLEEFGPLHLVTLNQDLAAGAGGTPLVAGTEVPAREHTANTFDEGRPTDGSATVSDQITTSRVGAYVAGYPADGDALTTATTYDWAKGLETSEIQDPSGLNIAKRTVYDASGRVSKTMTPMSSGTDARTMVTTYWSATGTGACNGRPEWADLVCSVGPAAAVTGSGSNPPQLPTDTTEYDWWGNAAKVTHTANGTTRTTTSTFDDAQRVVLVTVSGGGDSVPDTTTTYDGQTGKVASVGAGGHTVTHTYDVLGREAGYDDGAGNTTSRQYDALDRLTQLSDSAPSTTTYTYDTTAEPRGLLTRIDDSDVGTFSGSYDAEGNLATENLPGGYQLTTTRDTTGADTARTYTNTADQSVPLADNVAYTVHGSIREHTDSSGVSTTSTVLFDAAGRAAQVDEVTDLDCTRAVNTYNNDGSTTQQTKSEADCASIDTAAGTTTSYTYDSADRPVDSGYAYDTLGRLISSPDGTSTTYFANDVTSQETAAGQRKTWTPDAEGRLATRVIETQNPDTTWTTTSTSTSHYGQEGGEPAWATLDESGSTSKVRNILDLTDQATVTSSGGTMALQLSDLSGDTSVQIPIQRTRSGSGSSSLWTISYDLHGSSIPIPAGCYLEHWIVGHGRYINYELADVSCSVAGYMFAVFCNTRIDFSYYTTTNRKYRLSRGATHYTCYRGHVPRRYAPGSQWLPYQGKVCAQFFVNSYKRAYQCLYIHN</sequence>
<reference evidence="6 7" key="1">
    <citation type="submission" date="2019-01" db="EMBL/GenBank/DDBJ databases">
        <title>Genome sequences of Streptomyces and Rhizobium isolates collected from root and soil.</title>
        <authorList>
            <person name="Chhettri S."/>
            <person name="Sevigny J.L."/>
            <person name="Sen A."/>
            <person name="Ennis N."/>
            <person name="Tisa L."/>
        </authorList>
    </citation>
    <scope>NUCLEOTIDE SEQUENCE [LARGE SCALE GENOMIC DNA]</scope>
    <source>
        <strain evidence="6 7">San01</strain>
    </source>
</reference>
<feature type="region of interest" description="Disordered" evidence="4">
    <location>
        <begin position="1"/>
        <end position="23"/>
    </location>
</feature>
<keyword evidence="3" id="KW-0732">Signal</keyword>
<dbReference type="InterPro" id="IPR055372">
    <property type="entry name" value="CBM96"/>
</dbReference>
<evidence type="ECO:0000256" key="2">
    <source>
        <dbReference type="ARBA" id="ARBA00022525"/>
    </source>
</evidence>
<accession>A0A437PLS9</accession>
<evidence type="ECO:0000256" key="1">
    <source>
        <dbReference type="ARBA" id="ARBA00004613"/>
    </source>
</evidence>
<gene>
    <name evidence="6" type="ORF">EOT10_19755</name>
</gene>
<evidence type="ECO:0000256" key="3">
    <source>
        <dbReference type="ARBA" id="ARBA00022729"/>
    </source>
</evidence>
<name>A0A437PLS9_9ACTN</name>
<evidence type="ECO:0000313" key="6">
    <source>
        <dbReference type="EMBL" id="RVU23245.1"/>
    </source>
</evidence>
<dbReference type="OrthoDB" id="5994822at2"/>
<dbReference type="RefSeq" id="WP_127829528.1">
    <property type="nucleotide sequence ID" value="NZ_RZYA01000008.1"/>
</dbReference>
<dbReference type="GO" id="GO:0005576">
    <property type="term" value="C:extracellular region"/>
    <property type="evidence" value="ECO:0007669"/>
    <property type="project" value="UniProtKB-SubCell"/>
</dbReference>
<dbReference type="InterPro" id="IPR031325">
    <property type="entry name" value="RHS_repeat"/>
</dbReference>
<keyword evidence="7" id="KW-1185">Reference proteome</keyword>
<evidence type="ECO:0000313" key="7">
    <source>
        <dbReference type="Proteomes" id="UP000283128"/>
    </source>
</evidence>
<evidence type="ECO:0000259" key="5">
    <source>
        <dbReference type="Pfam" id="PF24517"/>
    </source>
</evidence>
<dbReference type="Gene3D" id="2.180.10.10">
    <property type="entry name" value="RHS repeat-associated core"/>
    <property type="match status" value="2"/>
</dbReference>
<dbReference type="Pfam" id="PF24517">
    <property type="entry name" value="CBM96"/>
    <property type="match status" value="1"/>
</dbReference>
<protein>
    <submittedName>
        <fullName evidence="6">RHS repeat protein</fullName>
    </submittedName>
</protein>
<comment type="caution">
    <text evidence="6">The sequence shown here is derived from an EMBL/GenBank/DDBJ whole genome shotgun (WGS) entry which is preliminary data.</text>
</comment>
<dbReference type="EMBL" id="RZYA01000008">
    <property type="protein sequence ID" value="RVU23245.1"/>
    <property type="molecule type" value="Genomic_DNA"/>
</dbReference>
<organism evidence="6 7">
    <name type="scientific">Streptomyces antnestii</name>
    <dbReference type="NCBI Taxonomy" id="2494256"/>
    <lineage>
        <taxon>Bacteria</taxon>
        <taxon>Bacillati</taxon>
        <taxon>Actinomycetota</taxon>
        <taxon>Actinomycetes</taxon>
        <taxon>Kitasatosporales</taxon>
        <taxon>Streptomycetaceae</taxon>
        <taxon>Streptomyces</taxon>
    </lineage>
</organism>
<dbReference type="Proteomes" id="UP000283128">
    <property type="component" value="Unassembled WGS sequence"/>
</dbReference>